<dbReference type="InterPro" id="IPR040255">
    <property type="entry name" value="Non-specific_endonuclease"/>
</dbReference>
<dbReference type="Pfam" id="PF01223">
    <property type="entry name" value="Endonuclease_NS"/>
    <property type="match status" value="1"/>
</dbReference>
<dbReference type="GO" id="GO:0046872">
    <property type="term" value="F:metal ion binding"/>
    <property type="evidence" value="ECO:0007669"/>
    <property type="project" value="InterPro"/>
</dbReference>
<dbReference type="SUPFAM" id="SSF54060">
    <property type="entry name" value="His-Me finger endonucleases"/>
    <property type="match status" value="1"/>
</dbReference>
<dbReference type="SMART" id="SM00892">
    <property type="entry name" value="Endonuclease_NS"/>
    <property type="match status" value="1"/>
</dbReference>
<dbReference type="OrthoDB" id="5960141at2759"/>
<dbReference type="GO" id="GO:0006309">
    <property type="term" value="P:apoptotic DNA fragmentation"/>
    <property type="evidence" value="ECO:0007669"/>
    <property type="project" value="TreeGrafter"/>
</dbReference>
<keyword evidence="7" id="KW-1185">Reference proteome</keyword>
<name>A0A232EXP6_9HYME</name>
<dbReference type="InterPro" id="IPR001604">
    <property type="entry name" value="Endo_G_ENPP1-like_dom"/>
</dbReference>
<dbReference type="GO" id="GO:0005743">
    <property type="term" value="C:mitochondrial inner membrane"/>
    <property type="evidence" value="ECO:0007669"/>
    <property type="project" value="TreeGrafter"/>
</dbReference>
<dbReference type="STRING" id="543379.A0A232EXP6"/>
<evidence type="ECO:0000259" key="5">
    <source>
        <dbReference type="SMART" id="SM00892"/>
    </source>
</evidence>
<evidence type="ECO:0000256" key="3">
    <source>
        <dbReference type="ARBA" id="ARBA00022759"/>
    </source>
</evidence>
<keyword evidence="3" id="KW-0378">Hydrolase</keyword>
<dbReference type="EMBL" id="NNAY01001717">
    <property type="protein sequence ID" value="OXU23141.1"/>
    <property type="molecule type" value="Genomic_DNA"/>
</dbReference>
<keyword evidence="3" id="KW-0255">Endonuclease</keyword>
<dbReference type="Gene3D" id="3.40.570.10">
    <property type="entry name" value="Extracellular Endonuclease, subunit A"/>
    <property type="match status" value="1"/>
</dbReference>
<feature type="chain" id="PRO_5013280176" description="DNA/RNA non-specific endonuclease/pyrophosphatase/phosphodiesterase domain-containing protein" evidence="4">
    <location>
        <begin position="24"/>
        <end position="414"/>
    </location>
</feature>
<evidence type="ECO:0000256" key="2">
    <source>
        <dbReference type="ARBA" id="ARBA00022722"/>
    </source>
</evidence>
<keyword evidence="2" id="KW-0540">Nuclease</keyword>
<dbReference type="PANTHER" id="PTHR13966:SF17">
    <property type="entry name" value="ENDONUCLEASE-RELATED"/>
    <property type="match status" value="1"/>
</dbReference>
<protein>
    <recommendedName>
        <fullName evidence="5">DNA/RNA non-specific endonuclease/pyrophosphatase/phosphodiesterase domain-containing protein</fullName>
    </recommendedName>
</protein>
<gene>
    <name evidence="6" type="ORF">TSAR_015075</name>
</gene>
<accession>A0A232EXP6</accession>
<evidence type="ECO:0000313" key="7">
    <source>
        <dbReference type="Proteomes" id="UP000215335"/>
    </source>
</evidence>
<evidence type="ECO:0000256" key="4">
    <source>
        <dbReference type="SAM" id="SignalP"/>
    </source>
</evidence>
<dbReference type="Proteomes" id="UP000215335">
    <property type="component" value="Unassembled WGS sequence"/>
</dbReference>
<evidence type="ECO:0000256" key="1">
    <source>
        <dbReference type="ARBA" id="ARBA00010052"/>
    </source>
</evidence>
<dbReference type="InterPro" id="IPR044925">
    <property type="entry name" value="His-Me_finger_sf"/>
</dbReference>
<dbReference type="PANTHER" id="PTHR13966">
    <property type="entry name" value="ENDONUCLEASE RELATED"/>
    <property type="match status" value="1"/>
</dbReference>
<dbReference type="AlphaFoldDB" id="A0A232EXP6"/>
<sequence length="414" mass="45996">MQSKFLAIAALCLLSLYVTPAHSIYCWVNTNNDISDRQPLVLQTNSNEFLYPSKANSKDLKLNFCETLRVACPQDNLVVFSRNLNVSEATLRCYGLSFFDVVGTNYAAPFKRIGCTRMPVAEANSTGAICPNGTIAHIGFTLSTSVFVPTIDQICFNDTLGQTHWAHSKVMLAVRKKQKESVGVPTYQAGTFYPNITMSPSLFTRDSERARLMTLLNDSNLVDMYIPLTGDNYLVECMLVPRSDMFYRAQQDSTYFYINTVPMWKSVRDNNWKLVEDIVRKTAGKQSANLDVWTGGYQVLSFNNGTGAATEITLTTDRDGNSTVPVPKFLFKYVVDQVRNRGVVFVTLNNPHIGAITSSEMICQARSECANLYPQFNVATMGYTYCCAIDSSSGFYNIASSLGLPTFPSAQPLI</sequence>
<proteinExistence type="inferred from homology"/>
<feature type="signal peptide" evidence="4">
    <location>
        <begin position="1"/>
        <end position="23"/>
    </location>
</feature>
<comment type="similarity">
    <text evidence="1">Belongs to the DNA/RNA non-specific endonuclease family.</text>
</comment>
<dbReference type="GO" id="GO:0004521">
    <property type="term" value="F:RNA endonuclease activity"/>
    <property type="evidence" value="ECO:0007669"/>
    <property type="project" value="TreeGrafter"/>
</dbReference>
<feature type="domain" description="DNA/RNA non-specific endonuclease/pyrophosphatase/phosphodiesterase" evidence="5">
    <location>
        <begin position="148"/>
        <end position="392"/>
    </location>
</feature>
<dbReference type="GO" id="GO:0005634">
    <property type="term" value="C:nucleus"/>
    <property type="evidence" value="ECO:0007669"/>
    <property type="project" value="TreeGrafter"/>
</dbReference>
<dbReference type="InterPro" id="IPR044929">
    <property type="entry name" value="DNA/RNA_non-sp_Endonuclease_sf"/>
</dbReference>
<organism evidence="6 7">
    <name type="scientific">Trichomalopsis sarcophagae</name>
    <dbReference type="NCBI Taxonomy" id="543379"/>
    <lineage>
        <taxon>Eukaryota</taxon>
        <taxon>Metazoa</taxon>
        <taxon>Ecdysozoa</taxon>
        <taxon>Arthropoda</taxon>
        <taxon>Hexapoda</taxon>
        <taxon>Insecta</taxon>
        <taxon>Pterygota</taxon>
        <taxon>Neoptera</taxon>
        <taxon>Endopterygota</taxon>
        <taxon>Hymenoptera</taxon>
        <taxon>Apocrita</taxon>
        <taxon>Proctotrupomorpha</taxon>
        <taxon>Chalcidoidea</taxon>
        <taxon>Pteromalidae</taxon>
        <taxon>Pteromalinae</taxon>
        <taxon>Trichomalopsis</taxon>
    </lineage>
</organism>
<keyword evidence="4" id="KW-0732">Signal</keyword>
<comment type="caution">
    <text evidence="6">The sequence shown here is derived from an EMBL/GenBank/DDBJ whole genome shotgun (WGS) entry which is preliminary data.</text>
</comment>
<dbReference type="GO" id="GO:0000014">
    <property type="term" value="F:single-stranded DNA endodeoxyribonuclease activity"/>
    <property type="evidence" value="ECO:0007669"/>
    <property type="project" value="TreeGrafter"/>
</dbReference>
<reference evidence="6 7" key="1">
    <citation type="journal article" date="2017" name="Curr. Biol.">
        <title>The Evolution of Venom by Co-option of Single-Copy Genes.</title>
        <authorList>
            <person name="Martinson E.O."/>
            <person name="Mrinalini"/>
            <person name="Kelkar Y.D."/>
            <person name="Chang C.H."/>
            <person name="Werren J.H."/>
        </authorList>
    </citation>
    <scope>NUCLEOTIDE SEQUENCE [LARGE SCALE GENOMIC DNA]</scope>
    <source>
        <strain evidence="6 7">Alberta</strain>
        <tissue evidence="6">Whole body</tissue>
    </source>
</reference>
<dbReference type="GO" id="GO:0003676">
    <property type="term" value="F:nucleic acid binding"/>
    <property type="evidence" value="ECO:0007669"/>
    <property type="project" value="InterPro"/>
</dbReference>
<evidence type="ECO:0000313" key="6">
    <source>
        <dbReference type="EMBL" id="OXU23141.1"/>
    </source>
</evidence>